<dbReference type="InterPro" id="IPR051678">
    <property type="entry name" value="AGP_Transferase"/>
</dbReference>
<dbReference type="Proteomes" id="UP001629113">
    <property type="component" value="Unassembled WGS sequence"/>
</dbReference>
<reference evidence="1 2" key="1">
    <citation type="submission" date="2024-06" db="EMBL/GenBank/DDBJ databases">
        <title>Complete genome of Phlyctema vagabunda strain 19-DSS-EL-015.</title>
        <authorList>
            <person name="Fiorenzani C."/>
        </authorList>
    </citation>
    <scope>NUCLEOTIDE SEQUENCE [LARGE SCALE GENOMIC DNA]</scope>
    <source>
        <strain evidence="1 2">19-DSS-EL-015</strain>
    </source>
</reference>
<dbReference type="InterPro" id="IPR011009">
    <property type="entry name" value="Kinase-like_dom_sf"/>
</dbReference>
<comment type="caution">
    <text evidence="1">The sequence shown here is derived from an EMBL/GenBank/DDBJ whole genome shotgun (WGS) entry which is preliminary data.</text>
</comment>
<protein>
    <submittedName>
        <fullName evidence="1">Uncharacterized protein</fullName>
    </submittedName>
</protein>
<dbReference type="PANTHER" id="PTHR21310:SF15">
    <property type="entry name" value="AMINOGLYCOSIDE PHOSPHOTRANSFERASE DOMAIN-CONTAINING PROTEIN"/>
    <property type="match status" value="1"/>
</dbReference>
<dbReference type="SUPFAM" id="SSF56112">
    <property type="entry name" value="Protein kinase-like (PK-like)"/>
    <property type="match status" value="1"/>
</dbReference>
<accession>A0ABR4P9H8</accession>
<organism evidence="1 2">
    <name type="scientific">Phlyctema vagabunda</name>
    <dbReference type="NCBI Taxonomy" id="108571"/>
    <lineage>
        <taxon>Eukaryota</taxon>
        <taxon>Fungi</taxon>
        <taxon>Dikarya</taxon>
        <taxon>Ascomycota</taxon>
        <taxon>Pezizomycotina</taxon>
        <taxon>Leotiomycetes</taxon>
        <taxon>Helotiales</taxon>
        <taxon>Dermateaceae</taxon>
        <taxon>Phlyctema</taxon>
    </lineage>
</organism>
<evidence type="ECO:0000313" key="1">
    <source>
        <dbReference type="EMBL" id="KAL3419945.1"/>
    </source>
</evidence>
<keyword evidence="2" id="KW-1185">Reference proteome</keyword>
<dbReference type="EMBL" id="JBFCZG010000007">
    <property type="protein sequence ID" value="KAL3419945.1"/>
    <property type="molecule type" value="Genomic_DNA"/>
</dbReference>
<evidence type="ECO:0000313" key="2">
    <source>
        <dbReference type="Proteomes" id="UP001629113"/>
    </source>
</evidence>
<gene>
    <name evidence="1" type="ORF">PVAG01_08444</name>
</gene>
<sequence length="413" mass="47769">MQEHKPKFSDYYVEGIPEIPDDPLLDIPGDCEIYQQRLQPEMINSISVLGPNVYSVGSLILCHRLDEGNITIPASAVCSWTDDGMNFYLERRAEPLEGRVPEGEPAPSTYPRGFGTDRGFWNPSPHIRIRSKAWTEGQTTEATTIEWIRKNVPSVPTEDVLYHWIDPAWDRSFMLAKVVDGIPYDIAWHYFTQRQKCDVAEQVAGFAKSLAEHTSDFIETVQGTGMPGQWRLAADRVAYPGWKKRIEARASRDEYKEYYQRRAARLGLVKKIPGLDEPFVLQNRDFIPENIHVTIPKESDADQRPRVILIVNWDRVGYIPKWKMATDIRIKRDLFMVPLQYFAGEDWMIMLSNECVRAGFPLAWEHVVERETKGRLRHHPNTPFSWFYCDALIGDEGACWLHKTDDKELDVER</sequence>
<name>A0ABR4P9H8_9HELO</name>
<proteinExistence type="predicted"/>
<dbReference type="PANTHER" id="PTHR21310">
    <property type="entry name" value="AMINOGLYCOSIDE PHOSPHOTRANSFERASE-RELATED-RELATED"/>
    <property type="match status" value="1"/>
</dbReference>